<comment type="similarity">
    <text evidence="1 5">Belongs to the FlgD family.</text>
</comment>
<organism evidence="7 8">
    <name type="scientific">Jannaschia donghaensis</name>
    <dbReference type="NCBI Taxonomy" id="420998"/>
    <lineage>
        <taxon>Bacteria</taxon>
        <taxon>Pseudomonadati</taxon>
        <taxon>Pseudomonadota</taxon>
        <taxon>Alphaproteobacteria</taxon>
        <taxon>Rhodobacterales</taxon>
        <taxon>Roseobacteraceae</taxon>
        <taxon>Jannaschia</taxon>
    </lineage>
</organism>
<protein>
    <recommendedName>
        <fullName evidence="2 5">Basal-body rod modification protein FlgD</fullName>
    </recommendedName>
</protein>
<dbReference type="Proteomes" id="UP000049222">
    <property type="component" value="Unassembled WGS sequence"/>
</dbReference>
<dbReference type="GO" id="GO:0044781">
    <property type="term" value="P:bacterial-type flagellum organization"/>
    <property type="evidence" value="ECO:0007669"/>
    <property type="project" value="UniProtKB-UniRule"/>
</dbReference>
<dbReference type="STRING" id="420998.JDO7802_01540"/>
<dbReference type="OrthoDB" id="9785233at2"/>
<reference evidence="7 8" key="1">
    <citation type="submission" date="2015-07" db="EMBL/GenBank/DDBJ databases">
        <authorList>
            <person name="Noorani M."/>
        </authorList>
    </citation>
    <scope>NUCLEOTIDE SEQUENCE [LARGE SCALE GENOMIC DNA]</scope>
    <source>
        <strain evidence="7 8">CECT 7802</strain>
    </source>
</reference>
<feature type="compositionally biased region" description="Low complexity" evidence="6">
    <location>
        <begin position="1"/>
        <end position="20"/>
    </location>
</feature>
<name>A0A0M6YKF5_9RHOB</name>
<dbReference type="InterPro" id="IPR005648">
    <property type="entry name" value="FlgD"/>
</dbReference>
<comment type="function">
    <text evidence="4 5">Required for flagellar hook formation. May act as a scaffolding protein.</text>
</comment>
<keyword evidence="3 5" id="KW-1005">Bacterial flagellum biogenesis</keyword>
<accession>A0A0M6YKF5</accession>
<dbReference type="RefSeq" id="WP_055084177.1">
    <property type="nucleotide sequence ID" value="NZ_CXSU01000011.1"/>
</dbReference>
<dbReference type="Pfam" id="PF03963">
    <property type="entry name" value="FlgD"/>
    <property type="match status" value="1"/>
</dbReference>
<evidence type="ECO:0000256" key="5">
    <source>
        <dbReference type="RuleBase" id="RU362076"/>
    </source>
</evidence>
<evidence type="ECO:0000256" key="2">
    <source>
        <dbReference type="ARBA" id="ARBA00016013"/>
    </source>
</evidence>
<feature type="region of interest" description="Disordered" evidence="6">
    <location>
        <begin position="1"/>
        <end position="25"/>
    </location>
</feature>
<proteinExistence type="inferred from homology"/>
<dbReference type="AlphaFoldDB" id="A0A0M6YKF5"/>
<keyword evidence="8" id="KW-1185">Reference proteome</keyword>
<evidence type="ECO:0000256" key="4">
    <source>
        <dbReference type="ARBA" id="ARBA00024746"/>
    </source>
</evidence>
<gene>
    <name evidence="7" type="primary">flgD</name>
    <name evidence="7" type="ORF">JDO7802_01540</name>
</gene>
<evidence type="ECO:0000256" key="6">
    <source>
        <dbReference type="SAM" id="MobiDB-lite"/>
    </source>
</evidence>
<evidence type="ECO:0000313" key="8">
    <source>
        <dbReference type="Proteomes" id="UP000049222"/>
    </source>
</evidence>
<evidence type="ECO:0000256" key="1">
    <source>
        <dbReference type="ARBA" id="ARBA00010577"/>
    </source>
</evidence>
<dbReference type="EMBL" id="CXSU01000011">
    <property type="protein sequence ID" value="CTQ49526.1"/>
    <property type="molecule type" value="Genomic_DNA"/>
</dbReference>
<evidence type="ECO:0000256" key="3">
    <source>
        <dbReference type="ARBA" id="ARBA00022795"/>
    </source>
</evidence>
<sequence>MDVIAPTLTPNTPSTSTATAQGDVSPTSDFDTFLTLLTAQIRNQDPLEPADSTEYTSQLATFSNVEQAVKTNDLLTSMIARLDTQQISNASNWIGMEVRHSGPIAHDGTSQQVYPNINPRADRAELVVYDLAGTEVGRHAVDPDGEVASWPPSGQVADYADGGYLLEVQSWAGDQVLTPTAVEHYAGVTEVVLGTGGAELILDGIVRLPTDALQSIRRPAA</sequence>
<evidence type="ECO:0000313" key="7">
    <source>
        <dbReference type="EMBL" id="CTQ49526.1"/>
    </source>
</evidence>